<dbReference type="InterPro" id="IPR052729">
    <property type="entry name" value="Acyl/Acetyltrans_Enzymes"/>
</dbReference>
<dbReference type="Proteomes" id="UP001321473">
    <property type="component" value="Unassembled WGS sequence"/>
</dbReference>
<feature type="region of interest" description="Disordered" evidence="1">
    <location>
        <begin position="642"/>
        <end position="661"/>
    </location>
</feature>
<feature type="region of interest" description="Disordered" evidence="1">
    <location>
        <begin position="969"/>
        <end position="998"/>
    </location>
</feature>
<protein>
    <submittedName>
        <fullName evidence="2">Uncharacterized protein</fullName>
    </submittedName>
</protein>
<feature type="compositionally biased region" description="Polar residues" evidence="1">
    <location>
        <begin position="409"/>
        <end position="418"/>
    </location>
</feature>
<feature type="region of interest" description="Disordered" evidence="1">
    <location>
        <begin position="1841"/>
        <end position="1872"/>
    </location>
</feature>
<feature type="region of interest" description="Disordered" evidence="1">
    <location>
        <begin position="1408"/>
        <end position="1441"/>
    </location>
</feature>
<feature type="region of interest" description="Disordered" evidence="1">
    <location>
        <begin position="1894"/>
        <end position="1937"/>
    </location>
</feature>
<feature type="compositionally biased region" description="Basic and acidic residues" evidence="1">
    <location>
        <begin position="421"/>
        <end position="430"/>
    </location>
</feature>
<feature type="region of interest" description="Disordered" evidence="1">
    <location>
        <begin position="206"/>
        <end position="227"/>
    </location>
</feature>
<feature type="region of interest" description="Disordered" evidence="1">
    <location>
        <begin position="2920"/>
        <end position="2970"/>
    </location>
</feature>
<feature type="region of interest" description="Disordered" evidence="1">
    <location>
        <begin position="533"/>
        <end position="554"/>
    </location>
</feature>
<feature type="compositionally biased region" description="Basic and acidic residues" evidence="1">
    <location>
        <begin position="364"/>
        <end position="373"/>
    </location>
</feature>
<feature type="region of interest" description="Disordered" evidence="1">
    <location>
        <begin position="364"/>
        <end position="444"/>
    </location>
</feature>
<evidence type="ECO:0000313" key="2">
    <source>
        <dbReference type="EMBL" id="KAK8766589.1"/>
    </source>
</evidence>
<feature type="compositionally biased region" description="Basic and acidic residues" evidence="1">
    <location>
        <begin position="740"/>
        <end position="757"/>
    </location>
</feature>
<feature type="region of interest" description="Disordered" evidence="1">
    <location>
        <begin position="2986"/>
        <end position="3019"/>
    </location>
</feature>
<feature type="region of interest" description="Disordered" evidence="1">
    <location>
        <begin position="317"/>
        <end position="336"/>
    </location>
</feature>
<proteinExistence type="predicted"/>
<accession>A0AAQ4DVU9</accession>
<keyword evidence="3" id="KW-1185">Reference proteome</keyword>
<feature type="region of interest" description="Disordered" evidence="1">
    <location>
        <begin position="614"/>
        <end position="633"/>
    </location>
</feature>
<sequence>MIPSQPDTTGALKIKGLFPQDTADYTSFTDQQKVDVSKDIEPKELDQETALVSSEGHEAVDVVREQELEGPSPQKIPELASATEQKIQTGETEIVLRESHETGEVVPSEAPETTDTTGELKIKEGLFPQDTADYTSFTDQQKVDVSKDIEPKELDQETALVPSEGHKAVDAVREAELEGPFPQEIPELASATEQKIQRGETEIVLRESHETGEVVPSEAPETTDSTGVLKIKEGLFPQDTADYTSFTDQQKVDVSKDIEPKELDQETALVPSEGHEAVDVARERELEGPFPQKIPELASAPEQKIQRGETEIVLRESHETGEVVPSEAPETTDSTGVLKIKEGLFPQDTADYTSFTDQQKVDVSKDIEPKELDQETALVPSEGHEAVDVARERELEGPSPQKIPELASATEQKIQTGETEIVLRESHETGEVVPSEAPETTDTTGELKIKEGLFPQDTADYTSFTDQQKVDVSKDIEPKELDQETALVPSEGHEAVDVARERELEGPFPQEIPELASATEQKIQTGETEIVLRESHETGEVVPSEAPETTDSTGVLKIKEGLFPQDTADYTSFTDQQKVDVSKDIEPKELDQETALVPSEGHEAVDVARERELEGPFPQKIPELASATEQKIQRGETEMVLRESHETGEVVPSEVPETTDTTGELKIKEGLFPQDSADYTSFTDQQKVDVSKDIEPKELDQETAVVPSEGHTAVDAVREAELEGRFPQKIPELASATEQDQQRGETEIVLRSSHETGEVIPSEVPETTDSTGALKIKGLFPQDTADYTSFTDQQKVDVSKDIEPKELDQETALVPSEGHKAVDAVREQELEGQFPQKIPELASATEQKIQGEETEIVLRESHETDEVVPSEVPETADSTGALKIKEGLFPQDTADYTSFTDQQKVDVSKDIEPKELDQETALVPSEGHEAVDAVREQELEGQFPQKIPELASATEQNIQRGETEIVLRESHETGEVVPSEVPETADSTGASKIKEGLFPQDTADYTSFTDQQKVDVSKDIEPRALDQETALVPSEGHEAVDAVKEAELEGPFPQKILELASAMEQKIQGGETEIVLRELHETDEVVPSEVPETADSTGASKIKEGLFPQDTADYTSFTDQQKVDVSKDIEPRALDQETALVPSEGHEAVDAVKEAELEGPFPQKIPELASAMEQKIQGGETEIVLRELHETGEVVPSEVPETADSTGAPKFKEGLFPQDTADYTSFTGQQKVDVSKDIEPRSLDQETALVPSEGHEAVDAVREAELEGPFSQKIPELASAMEQKLQGGETEIVLRESHETGEVVPSEVPETTDTTGELKIKEGLFPQDTADYTSFTDQQKVDVSKDIEPTALDQETALVPSEGHKAVDAVREAELEGPFLQKIPELASAMEQKIQGGEIEIVLRESHETGEVVPSEVPETTDSTGASKIKDGLFPQDTTDYTSFTDQQKVDVSKDIEPRALDQETVIVPSEGHEAVDAVREEELEGPFQQKFAETVDTSKGKDLSQLQIAGPASIKDEQKEGHAKELVLRQPELVSSEGAGMANVIRTEQLEEGLGPEIIEYMSTMEQQKGGEVRDIVPKVSRREVDAVPSEIAPRAFAEAERFPEIEKFPEVAAESTTKAGALTTTAPVQMTSVLTDEYSATEPGEAVLRVKVGLKSGAAVDYAAQFWDSEAIELQLTNTWTPEGGAVFSPEEMFSPCAGVGSDDSEVWKSPLLCRDAEEKEARIRDSVTTELQQGNIWTQEGGAMVAEKTASGSVVALHDTAGIVKGMKTPQNDNAVDYAAQFWDSEAIELQLTNMWTPEGGAVVVEDIPPDISVPPYPAALLALQEATSDQMEHDTFHEIPPVDSLGSPGKASVEENLLPPQSSEVPKPPVTQIILEPGYLAQSFEIEAFASPQAEPQKRVGEMEEERAESGAPEMSPDSQPALPVKEKSELEPGYAEKDTADATFGSVEAGSTTLGTLPEWISMPEHPQHTEREQDEAEDTLVSAEPVFKTEKQKHFQESEQLSSDFIGDRLDSQINEERGPLLSIRRTEKHSCEKTSERILKRYGDVQPMESVTAAHENFVIAETETQFFDGTRDSSTRNTTEKARTEDLCSQSKFATEVSFAELSGKNAIEETNASQPLYAEDLVTVDYIVRPFNAFDDIVTVPETSTTGGLSWKQLPNDDVAVHVESNKTHRSDSSYLDRETEESAKVSDDINFPDELHKCEAPKLHNNFTPQKTPSLRYFSALPDVECSSLCKASNYVQQLKPNAGNRSTELLPGTKKSDISIKIERTFERSSSLSAESDALVDKVLEALQKPSLRVSDCAFDQQSVAASVVLVTTGKSALSMLTLPEIVDKSPLKGESVTSEPEWTQKTYSLHDTKESLKDLSVDAIVVMPPRRMQADINFAGLTEENGGVPVATDAGKDSLTHKASSGQSDSAVETINVRGQQGLPGVDGTVFTEAQAQGIENKAFHAAECERLEASCPPSEKREHSEDIGGKPSGEHIRFAILAADDTSLSDEHPKLLSADFALQAEFLPLKVGTPSLKTPPVRPPLLEMSTFGASTAKLLGSVAYQYTRSHTEGQYPLTVQAEVPEEEYPDYPELSPRLSCSDTKPEDRRFYGAEIPFRAPSNEDDSPHFTIKQAEIPFVVAPSDDRDIDRILQRPRIDTEADSGTSRSAQSAFLDSTKIPYSNTKVGTGTAEVGKKTPKKRKLSFSDQVTVSGETFFEKRKPLGGFCVTSTAQVARSQYSKRRSGSSNEASGFPGRQGTCKNIPLAIVISEEEYSKSNCEEPAAVERKASAETTGAAQKWHDRARESATDDDLENYQPAISISAGVVNQYGEFSTITYSNNVPEDNTEATSATWTTENKIDGFKLPEYVDTLFADTRSQKNKAKLSLSTESLGFSSEHAANICATDDMLGERREVFTALENKTWDSSAQEDASTCVPGGTCSSGDVTTERKTSLSSVSVGYSHEPLPNDHNDSYSGNILDDLESLKALVAGTKARSQDSDSASEDKSRKNDFTTTLTSHSRATDNPIFQQYEQTMDADTTYVPAIVLRDDTFPVSFPGPTLTDSGAEASGEYDFPVVKRITCNSKDTTKQESALSPDAKSASSIEEAATKGDTTPEPKSTGRGAPAEVEIPQCGASESSTSDNESCLTLLKAADTNNKDDACDISREVPEVDDEPPKAVAHCEELRFHNFRMVVERVADMSAGSDTNIVYESFVPAQGRAVDVLGNVRCDAEFTVRAVDDYDVPAIMYDHWNEDGTTVAPTIKTFWTYSPHSFLMCVNENGTHCGIISAIVFEDEQAFCAANNVKCEFAEEGVRRKLWDALLNVQQGKNLFAVVPAEQVNAYNRQLGFYSSARGLILHGKLAADTNIAPLAQAPLPGDVEIVKFNKHMYGSLLSFDKSTLGFGRKRFWKLTLREGPISFRVALRGSERRVCGYAGLQNDVRGVPVVRWLVADDGQVALRLLHNLLAGSLTFRQRGAWMAVYARSHASAALLRHLDTSGFQPWMLVFNRREPFLQYKNIAVLTYI</sequence>
<feature type="region of interest" description="Disordered" evidence="1">
    <location>
        <begin position="2173"/>
        <end position="2197"/>
    </location>
</feature>
<feature type="compositionally biased region" description="Basic and acidic residues" evidence="1">
    <location>
        <begin position="382"/>
        <end position="396"/>
    </location>
</feature>
<feature type="compositionally biased region" description="Basic and acidic residues" evidence="1">
    <location>
        <begin position="2792"/>
        <end position="2801"/>
    </location>
</feature>
<feature type="region of interest" description="Disordered" evidence="1">
    <location>
        <begin position="2778"/>
        <end position="2804"/>
    </location>
</feature>
<evidence type="ECO:0000256" key="1">
    <source>
        <dbReference type="SAM" id="MobiDB-lite"/>
    </source>
</evidence>
<feature type="compositionally biased region" description="Basic and acidic residues" evidence="1">
    <location>
        <begin position="2988"/>
        <end position="3004"/>
    </location>
</feature>
<comment type="caution">
    <text evidence="2">The sequence shown here is derived from an EMBL/GenBank/DDBJ whole genome shotgun (WGS) entry which is preliminary data.</text>
</comment>
<dbReference type="EMBL" id="JARKHS020026216">
    <property type="protein sequence ID" value="KAK8766589.1"/>
    <property type="molecule type" value="Genomic_DNA"/>
</dbReference>
<reference evidence="2 3" key="1">
    <citation type="journal article" date="2023" name="Arcadia Sci">
        <title>De novo assembly of a long-read Amblyomma americanum tick genome.</title>
        <authorList>
            <person name="Chou S."/>
            <person name="Poskanzer K.E."/>
            <person name="Rollins M."/>
            <person name="Thuy-Boun P.S."/>
        </authorList>
    </citation>
    <scope>NUCLEOTIDE SEQUENCE [LARGE SCALE GENOMIC DNA]</scope>
    <source>
        <strain evidence="2">F_SG_1</strain>
        <tissue evidence="2">Salivary glands</tissue>
    </source>
</reference>
<feature type="region of interest" description="Disordered" evidence="1">
    <location>
        <begin position="734"/>
        <end position="774"/>
    </location>
</feature>
<organism evidence="2 3">
    <name type="scientific">Amblyomma americanum</name>
    <name type="common">Lone star tick</name>
    <dbReference type="NCBI Taxonomy" id="6943"/>
    <lineage>
        <taxon>Eukaryota</taxon>
        <taxon>Metazoa</taxon>
        <taxon>Ecdysozoa</taxon>
        <taxon>Arthropoda</taxon>
        <taxon>Chelicerata</taxon>
        <taxon>Arachnida</taxon>
        <taxon>Acari</taxon>
        <taxon>Parasitiformes</taxon>
        <taxon>Ixodida</taxon>
        <taxon>Ixodoidea</taxon>
        <taxon>Ixodidae</taxon>
        <taxon>Amblyomminae</taxon>
        <taxon>Amblyomma</taxon>
    </lineage>
</organism>
<evidence type="ECO:0000313" key="3">
    <source>
        <dbReference type="Proteomes" id="UP001321473"/>
    </source>
</evidence>
<dbReference type="PANTHER" id="PTHR47237:SF1">
    <property type="entry name" value="SLL0310 PROTEIN"/>
    <property type="match status" value="1"/>
</dbReference>
<name>A0AAQ4DVU9_AMBAM</name>
<gene>
    <name evidence="2" type="ORF">V5799_006631</name>
</gene>
<feature type="region of interest" description="Disordered" evidence="1">
    <location>
        <begin position="3079"/>
        <end position="3135"/>
    </location>
</feature>
<dbReference type="PANTHER" id="PTHR47237">
    <property type="entry name" value="SLL0310 PROTEIN"/>
    <property type="match status" value="1"/>
</dbReference>
<feature type="region of interest" description="Disordered" evidence="1">
    <location>
        <begin position="860"/>
        <end position="882"/>
    </location>
</feature>